<feature type="domain" description="Retrotransposon gag" evidence="3">
    <location>
        <begin position="52"/>
        <end position="131"/>
    </location>
</feature>
<reference evidence="4 5" key="1">
    <citation type="journal article" date="2020" name="IScience">
        <title>Genome Sequencing of the Endangered Kingdonia uniflora (Circaeasteraceae, Ranunculales) Reveals Potential Mechanisms of Evolutionary Specialization.</title>
        <authorList>
            <person name="Sun Y."/>
            <person name="Deng T."/>
            <person name="Zhang A."/>
            <person name="Moore M.J."/>
            <person name="Landis J.B."/>
            <person name="Lin N."/>
            <person name="Zhang H."/>
            <person name="Zhang X."/>
            <person name="Huang J."/>
            <person name="Zhang X."/>
            <person name="Sun H."/>
            <person name="Wang H."/>
        </authorList>
    </citation>
    <scope>NUCLEOTIDE SEQUENCE [LARGE SCALE GENOMIC DNA]</scope>
    <source>
        <strain evidence="4">TB1705</strain>
        <tissue evidence="4">Leaf</tissue>
    </source>
</reference>
<name>A0A7J7KYQ7_9MAGN</name>
<keyword evidence="5" id="KW-1185">Reference proteome</keyword>
<dbReference type="EMBL" id="JACGCM010002784">
    <property type="protein sequence ID" value="KAF6135506.1"/>
    <property type="molecule type" value="Genomic_DNA"/>
</dbReference>
<keyword evidence="2" id="KW-0472">Membrane</keyword>
<feature type="transmembrane region" description="Helical" evidence="2">
    <location>
        <begin position="134"/>
        <end position="152"/>
    </location>
</feature>
<feature type="transmembrane region" description="Helical" evidence="2">
    <location>
        <begin position="209"/>
        <end position="231"/>
    </location>
</feature>
<sequence length="319" mass="36958">GVSRTIASHKPRIGFRFGESAKPFENEGVMEVDGDEDIPAFDDSSDAISSKSTQKRHDVGSLSWKEFKVLVRKQFYPIGYEQERWYKWNNLCQRFGQSVQQFTTKFHNQELVLDIDVDEYDMIMKYTGGLSEPIFVAFTCYWVASGLWFSLWDKKRKRCFEVGLSLWLLLVLIFGRIPASFVIGLRSSLSIGRSSFRLYSLWLGRSCDYWRARITIFGLPYQIVILGRYTIRRELKLFKIENFKDATVKVIAIKGKYLKSDKKDDKNKSGSKANLKFDQKGESKGEGSSFKGTICSHCKATGYNSDRYWKLHPELRPKE</sequence>
<organism evidence="4 5">
    <name type="scientific">Kingdonia uniflora</name>
    <dbReference type="NCBI Taxonomy" id="39325"/>
    <lineage>
        <taxon>Eukaryota</taxon>
        <taxon>Viridiplantae</taxon>
        <taxon>Streptophyta</taxon>
        <taxon>Embryophyta</taxon>
        <taxon>Tracheophyta</taxon>
        <taxon>Spermatophyta</taxon>
        <taxon>Magnoliopsida</taxon>
        <taxon>Ranunculales</taxon>
        <taxon>Circaeasteraceae</taxon>
        <taxon>Kingdonia</taxon>
    </lineage>
</organism>
<evidence type="ECO:0000256" key="1">
    <source>
        <dbReference type="SAM" id="MobiDB-lite"/>
    </source>
</evidence>
<accession>A0A7J7KYQ7</accession>
<keyword evidence="2" id="KW-1133">Transmembrane helix</keyword>
<comment type="caution">
    <text evidence="4">The sequence shown here is derived from an EMBL/GenBank/DDBJ whole genome shotgun (WGS) entry which is preliminary data.</text>
</comment>
<feature type="compositionally biased region" description="Basic and acidic residues" evidence="1">
    <location>
        <begin position="275"/>
        <end position="285"/>
    </location>
</feature>
<feature type="region of interest" description="Disordered" evidence="1">
    <location>
        <begin position="261"/>
        <end position="292"/>
    </location>
</feature>
<evidence type="ECO:0000259" key="3">
    <source>
        <dbReference type="Pfam" id="PF03732"/>
    </source>
</evidence>
<feature type="transmembrane region" description="Helical" evidence="2">
    <location>
        <begin position="164"/>
        <end position="189"/>
    </location>
</feature>
<protein>
    <recommendedName>
        <fullName evidence="3">Retrotransposon gag domain-containing protein</fullName>
    </recommendedName>
</protein>
<keyword evidence="2" id="KW-0812">Transmembrane</keyword>
<dbReference type="AlphaFoldDB" id="A0A7J7KYQ7"/>
<dbReference type="Pfam" id="PF03732">
    <property type="entry name" value="Retrotrans_gag"/>
    <property type="match status" value="1"/>
</dbReference>
<evidence type="ECO:0000313" key="5">
    <source>
        <dbReference type="Proteomes" id="UP000541444"/>
    </source>
</evidence>
<dbReference type="OrthoDB" id="1934635at2759"/>
<feature type="non-terminal residue" evidence="4">
    <location>
        <position position="1"/>
    </location>
</feature>
<dbReference type="Proteomes" id="UP000541444">
    <property type="component" value="Unassembled WGS sequence"/>
</dbReference>
<gene>
    <name evidence="4" type="ORF">GIB67_015359</name>
</gene>
<proteinExistence type="predicted"/>
<evidence type="ECO:0000313" key="4">
    <source>
        <dbReference type="EMBL" id="KAF6135506.1"/>
    </source>
</evidence>
<dbReference type="InterPro" id="IPR005162">
    <property type="entry name" value="Retrotrans_gag_dom"/>
</dbReference>
<evidence type="ECO:0000256" key="2">
    <source>
        <dbReference type="SAM" id="Phobius"/>
    </source>
</evidence>